<accession>A0A919USM2</accession>
<name>A0A919USM2_9ACTN</name>
<feature type="domain" description="MmyB-like transcription regulator ligand binding" evidence="2">
    <location>
        <begin position="1"/>
        <end position="136"/>
    </location>
</feature>
<comment type="caution">
    <text evidence="3">The sequence shown here is derived from an EMBL/GenBank/DDBJ whole genome shotgun (WGS) entry which is preliminary data.</text>
</comment>
<evidence type="ECO:0000313" key="4">
    <source>
        <dbReference type="Proteomes" id="UP000640052"/>
    </source>
</evidence>
<dbReference type="AlphaFoldDB" id="A0A919USM2"/>
<dbReference type="InterPro" id="IPR041413">
    <property type="entry name" value="MLTR_LBD"/>
</dbReference>
<gene>
    <name evidence="3" type="ORF">Aph01nite_76970</name>
</gene>
<feature type="region of interest" description="Disordered" evidence="1">
    <location>
        <begin position="146"/>
        <end position="176"/>
    </location>
</feature>
<evidence type="ECO:0000313" key="3">
    <source>
        <dbReference type="EMBL" id="GIH29387.1"/>
    </source>
</evidence>
<dbReference type="Gene3D" id="3.30.450.180">
    <property type="match status" value="1"/>
</dbReference>
<protein>
    <recommendedName>
        <fullName evidence="2">MmyB-like transcription regulator ligand binding domain-containing protein</fullName>
    </recommendedName>
</protein>
<dbReference type="RefSeq" id="WP_204045996.1">
    <property type="nucleotide sequence ID" value="NZ_BOOA01000123.1"/>
</dbReference>
<reference evidence="3" key="1">
    <citation type="submission" date="2021-01" db="EMBL/GenBank/DDBJ databases">
        <title>Whole genome shotgun sequence of Acrocarpospora phusangensis NBRC 108782.</title>
        <authorList>
            <person name="Komaki H."/>
            <person name="Tamura T."/>
        </authorList>
    </citation>
    <scope>NUCLEOTIDE SEQUENCE</scope>
    <source>
        <strain evidence="3">NBRC 108782</strain>
    </source>
</reference>
<dbReference type="PANTHER" id="PTHR35010">
    <property type="entry name" value="BLL4672 PROTEIN-RELATED"/>
    <property type="match status" value="1"/>
</dbReference>
<keyword evidence="4" id="KW-1185">Reference proteome</keyword>
<dbReference type="Pfam" id="PF17765">
    <property type="entry name" value="MLTR_LBD"/>
    <property type="match status" value="1"/>
</dbReference>
<organism evidence="3 4">
    <name type="scientific">Acrocarpospora phusangensis</name>
    <dbReference type="NCBI Taxonomy" id="1070424"/>
    <lineage>
        <taxon>Bacteria</taxon>
        <taxon>Bacillati</taxon>
        <taxon>Actinomycetota</taxon>
        <taxon>Actinomycetes</taxon>
        <taxon>Streptosporangiales</taxon>
        <taxon>Streptosporangiaceae</taxon>
        <taxon>Acrocarpospora</taxon>
    </lineage>
</organism>
<dbReference type="EMBL" id="BOOA01000123">
    <property type="protein sequence ID" value="GIH29387.1"/>
    <property type="molecule type" value="Genomic_DNA"/>
</dbReference>
<evidence type="ECO:0000256" key="1">
    <source>
        <dbReference type="SAM" id="MobiDB-lite"/>
    </source>
</evidence>
<dbReference type="Proteomes" id="UP000640052">
    <property type="component" value="Unassembled WGS sequence"/>
</dbReference>
<sequence length="176" mass="19466">MARVLLTDFDALPHRDRNMARFIFLDEAARDLYIDWEIAARDAVAALHLYAGSHPHDPQLAELIGDLSLKDRDFRRWWADHDVLLRTNGTKRYHHPLVGDLNLGYEAFTPTGDPDQTFALHTAEPGSPSEHALRLLAVWTSDQASADSVPAAGARSNAQAETEESGAGLARGTDDR</sequence>
<proteinExistence type="predicted"/>
<dbReference type="PANTHER" id="PTHR35010:SF2">
    <property type="entry name" value="BLL4672 PROTEIN"/>
    <property type="match status" value="1"/>
</dbReference>
<evidence type="ECO:0000259" key="2">
    <source>
        <dbReference type="Pfam" id="PF17765"/>
    </source>
</evidence>